<accession>A0A3P8EDH5</accession>
<proteinExistence type="predicted"/>
<dbReference type="InterPro" id="IPR045609">
    <property type="entry name" value="DUF6451"/>
</dbReference>
<dbReference type="EMBL" id="UZAI01019022">
    <property type="protein sequence ID" value="VDP42185.1"/>
    <property type="molecule type" value="Genomic_DNA"/>
</dbReference>
<dbReference type="PANTHER" id="PTHR47027:SF25">
    <property type="entry name" value="REVERSE TRANSCRIPTASE DOMAIN-CONTAINING PROTEIN"/>
    <property type="match status" value="1"/>
</dbReference>
<evidence type="ECO:0000256" key="1">
    <source>
        <dbReference type="SAM" id="MobiDB-lite"/>
    </source>
</evidence>
<dbReference type="PANTHER" id="PTHR47027">
    <property type="entry name" value="REVERSE TRANSCRIPTASE DOMAIN-CONTAINING PROTEIN"/>
    <property type="match status" value="1"/>
</dbReference>
<gene>
    <name evidence="3" type="ORF">SMRZ_LOCUS22152</name>
</gene>
<dbReference type="Proteomes" id="UP000277204">
    <property type="component" value="Unassembled WGS sequence"/>
</dbReference>
<feature type="region of interest" description="Disordered" evidence="1">
    <location>
        <begin position="153"/>
        <end position="183"/>
    </location>
</feature>
<feature type="domain" description="DUF6451" evidence="2">
    <location>
        <begin position="34"/>
        <end position="66"/>
    </location>
</feature>
<evidence type="ECO:0000313" key="3">
    <source>
        <dbReference type="EMBL" id="VDP42185.1"/>
    </source>
</evidence>
<evidence type="ECO:0000313" key="4">
    <source>
        <dbReference type="Proteomes" id="UP000277204"/>
    </source>
</evidence>
<organism evidence="3 4">
    <name type="scientific">Schistosoma margrebowiei</name>
    <dbReference type="NCBI Taxonomy" id="48269"/>
    <lineage>
        <taxon>Eukaryota</taxon>
        <taxon>Metazoa</taxon>
        <taxon>Spiralia</taxon>
        <taxon>Lophotrochozoa</taxon>
        <taxon>Platyhelminthes</taxon>
        <taxon>Trematoda</taxon>
        <taxon>Digenea</taxon>
        <taxon>Strigeidida</taxon>
        <taxon>Schistosomatoidea</taxon>
        <taxon>Schistosomatidae</taxon>
        <taxon>Schistosoma</taxon>
    </lineage>
</organism>
<reference evidence="3 4" key="1">
    <citation type="submission" date="2018-11" db="EMBL/GenBank/DDBJ databases">
        <authorList>
            <consortium name="Pathogen Informatics"/>
        </authorList>
    </citation>
    <scope>NUCLEOTIDE SEQUENCE [LARGE SCALE GENOMIC DNA]</scope>
    <source>
        <strain evidence="3 4">Zambia</strain>
    </source>
</reference>
<dbReference type="AlphaFoldDB" id="A0A3P8EDH5"/>
<evidence type="ECO:0000259" key="2">
    <source>
        <dbReference type="Pfam" id="PF20049"/>
    </source>
</evidence>
<sequence length="368" mass="42281">MEDVKTFTYLGSIIDEHGGSDVDVEARIGKARAAYLQLRNIWNSKQLSTNTKIRIFNTNFKTVLLYGAETWGTTKTVIQKIRVFINSYLRKIPRIRLLRKDFAVLRRVLKAVSKFVKGIFVGIMLTKRLMYIRKTVLFTISRFFMNWISPSSKVKNGSRRRCGSNNNNNNYNNNKGTSNNNNNSNNNINAINISRFSINIHLIVNIFITELAIIDLFKFKPNKVITSVHSFDAHTKRTITCMYNFKVFIEFLCLTIVWNSVIAVPLIFQSETPEGKTYPTVNTTAQMNNSNYTISSNEYNETVTTTVNSIEGTGGVVEIQTVYLHGPRPIINLCLFLNWLILKINKQIVVSQLLHNINEPFIKFHQLY</sequence>
<protein>
    <recommendedName>
        <fullName evidence="2">DUF6451 domain-containing protein</fullName>
    </recommendedName>
</protein>
<keyword evidence="4" id="KW-1185">Reference proteome</keyword>
<dbReference type="Pfam" id="PF20049">
    <property type="entry name" value="DUF6451"/>
    <property type="match status" value="1"/>
</dbReference>
<name>A0A3P8EDH5_9TREM</name>
<feature type="compositionally biased region" description="Low complexity" evidence="1">
    <location>
        <begin position="164"/>
        <end position="183"/>
    </location>
</feature>